<dbReference type="Proteomes" id="UP000663525">
    <property type="component" value="Chromosome"/>
</dbReference>
<dbReference type="AlphaFoldDB" id="A0A897MW59"/>
<protein>
    <submittedName>
        <fullName evidence="1">Uncharacterized protein</fullName>
    </submittedName>
</protein>
<dbReference type="EMBL" id="CP064787">
    <property type="protein sequence ID" value="QSG04501.1"/>
    <property type="molecule type" value="Genomic_DNA"/>
</dbReference>
<reference evidence="1" key="1">
    <citation type="submission" date="2020-11" db="EMBL/GenBank/DDBJ databases">
        <title>Carbohydrate-dependent, anaerobic sulfur respiration: A novel catabolism in halophilic archaea.</title>
        <authorList>
            <person name="Sorokin D.Y."/>
            <person name="Messina E."/>
            <person name="Smedile F."/>
            <person name="La Cono V."/>
            <person name="Hallsworth J.E."/>
            <person name="Yakimov M.M."/>
        </authorList>
    </citation>
    <scope>NUCLEOTIDE SEQUENCE</scope>
    <source>
        <strain evidence="1">HSR12-1</strain>
    </source>
</reference>
<evidence type="ECO:0000313" key="1">
    <source>
        <dbReference type="EMBL" id="QSG04501.1"/>
    </source>
</evidence>
<gene>
    <name evidence="1" type="ORF">HSR121_0140</name>
</gene>
<evidence type="ECO:0000313" key="2">
    <source>
        <dbReference type="Proteomes" id="UP000663525"/>
    </source>
</evidence>
<proteinExistence type="predicted"/>
<sequence>MAKPRLVVSTRDLVDTAGRLTVLCFSLQRASHLERNQKRRYGLSETGPDRLV</sequence>
<accession>A0A897MW59</accession>
<name>A0A897MW59_9EURY</name>
<organism evidence="1 2">
    <name type="scientific">Halapricum desulfuricans</name>
    <dbReference type="NCBI Taxonomy" id="2841257"/>
    <lineage>
        <taxon>Archaea</taxon>
        <taxon>Methanobacteriati</taxon>
        <taxon>Methanobacteriota</taxon>
        <taxon>Stenosarchaea group</taxon>
        <taxon>Halobacteria</taxon>
        <taxon>Halobacteriales</taxon>
        <taxon>Haloarculaceae</taxon>
        <taxon>Halapricum</taxon>
    </lineage>
</organism>